<protein>
    <submittedName>
        <fullName evidence="7">Peptidase M50</fullName>
    </submittedName>
</protein>
<dbReference type="Pfam" id="PF02163">
    <property type="entry name" value="Peptidase_M50"/>
    <property type="match status" value="1"/>
</dbReference>
<dbReference type="KEGG" id="mig:Metig_0023"/>
<evidence type="ECO:0000259" key="6">
    <source>
        <dbReference type="Pfam" id="PF02163"/>
    </source>
</evidence>
<feature type="transmembrane region" description="Helical" evidence="5">
    <location>
        <begin position="140"/>
        <end position="157"/>
    </location>
</feature>
<dbReference type="GeneID" id="10642858"/>
<keyword evidence="2 5" id="KW-0812">Transmembrane</keyword>
<evidence type="ECO:0000256" key="3">
    <source>
        <dbReference type="ARBA" id="ARBA00022989"/>
    </source>
</evidence>
<feature type="domain" description="Peptidase M50" evidence="6">
    <location>
        <begin position="111"/>
        <end position="327"/>
    </location>
</feature>
<evidence type="ECO:0000256" key="5">
    <source>
        <dbReference type="SAM" id="Phobius"/>
    </source>
</evidence>
<dbReference type="HOGENOM" id="CLU_042134_1_0_2"/>
<dbReference type="EMBL" id="CP002737">
    <property type="protein sequence ID" value="AEF95585.1"/>
    <property type="molecule type" value="Genomic_DNA"/>
</dbReference>
<feature type="transmembrane region" description="Helical" evidence="5">
    <location>
        <begin position="59"/>
        <end position="79"/>
    </location>
</feature>
<feature type="transmembrane region" description="Helical" evidence="5">
    <location>
        <begin position="177"/>
        <end position="196"/>
    </location>
</feature>
<dbReference type="GO" id="GO:0031293">
    <property type="term" value="P:membrane protein intracellular domain proteolysis"/>
    <property type="evidence" value="ECO:0007669"/>
    <property type="project" value="TreeGrafter"/>
</dbReference>
<dbReference type="OrthoDB" id="15212at2157"/>
<dbReference type="SUPFAM" id="SSF50156">
    <property type="entry name" value="PDZ domain-like"/>
    <property type="match status" value="1"/>
</dbReference>
<evidence type="ECO:0000256" key="1">
    <source>
        <dbReference type="ARBA" id="ARBA00004127"/>
    </source>
</evidence>
<name>F6BE49_METIK</name>
<feature type="transmembrane region" description="Helical" evidence="5">
    <location>
        <begin position="99"/>
        <end position="119"/>
    </location>
</feature>
<feature type="transmembrane region" description="Helical" evidence="5">
    <location>
        <begin position="351"/>
        <end position="370"/>
    </location>
</feature>
<keyword evidence="8" id="KW-1185">Reference proteome</keyword>
<dbReference type="GO" id="GO:0012505">
    <property type="term" value="C:endomembrane system"/>
    <property type="evidence" value="ECO:0007669"/>
    <property type="project" value="UniProtKB-SubCell"/>
</dbReference>
<dbReference type="PANTHER" id="PTHR13325:SF3">
    <property type="entry name" value="MEMBRANE-BOUND TRANSCRIPTION FACTOR SITE-2 PROTEASE"/>
    <property type="match status" value="1"/>
</dbReference>
<dbReference type="Gene3D" id="2.30.42.10">
    <property type="match status" value="1"/>
</dbReference>
<accession>F6BE49</accession>
<comment type="subcellular location">
    <subcellularLocation>
        <location evidence="1">Endomembrane system</location>
        <topology evidence="1">Multi-pass membrane protein</topology>
    </subcellularLocation>
</comment>
<dbReference type="Proteomes" id="UP000009227">
    <property type="component" value="Chromosome"/>
</dbReference>
<reference evidence="7 8" key="1">
    <citation type="submission" date="2011-05" db="EMBL/GenBank/DDBJ databases">
        <title>Complete sequence of Methanotorris igneus Kol 5.</title>
        <authorList>
            <consortium name="US DOE Joint Genome Institute"/>
            <person name="Lucas S."/>
            <person name="Han J."/>
            <person name="Lapidus A."/>
            <person name="Cheng J.-F."/>
            <person name="Goodwin L."/>
            <person name="Pitluck S."/>
            <person name="Peters L."/>
            <person name="Mikhailova N."/>
            <person name="Chertkov O."/>
            <person name="Han C."/>
            <person name="Tapia R."/>
            <person name="Land M."/>
            <person name="Hauser L."/>
            <person name="Kyrpides N."/>
            <person name="Ivanova N."/>
            <person name="Pagani I."/>
            <person name="Sieprawska-Lupa M."/>
            <person name="Whitman W."/>
            <person name="Woyke T."/>
        </authorList>
    </citation>
    <scope>NUCLEOTIDE SEQUENCE [LARGE SCALE GENOMIC DNA]</scope>
    <source>
        <strain evidence="8">DSM 5666 / JCM 11834 / Kol 5</strain>
    </source>
</reference>
<evidence type="ECO:0000313" key="8">
    <source>
        <dbReference type="Proteomes" id="UP000009227"/>
    </source>
</evidence>
<dbReference type="GO" id="GO:0004222">
    <property type="term" value="F:metalloendopeptidase activity"/>
    <property type="evidence" value="ECO:0007669"/>
    <property type="project" value="InterPro"/>
</dbReference>
<dbReference type="GO" id="GO:0016020">
    <property type="term" value="C:membrane"/>
    <property type="evidence" value="ECO:0007669"/>
    <property type="project" value="InterPro"/>
</dbReference>
<organism evidence="8">
    <name type="scientific">Methanotorris igneus (strain DSM 5666 / JCM 11834 / Kol 5)</name>
    <dbReference type="NCBI Taxonomy" id="880724"/>
    <lineage>
        <taxon>Archaea</taxon>
        <taxon>Methanobacteriati</taxon>
        <taxon>Methanobacteriota</taxon>
        <taxon>Methanomada group</taxon>
        <taxon>Methanococci</taxon>
        <taxon>Methanococcales</taxon>
        <taxon>Methanocaldococcaceae</taxon>
        <taxon>Methanotorris</taxon>
    </lineage>
</organism>
<keyword evidence="3 5" id="KW-1133">Transmembrane helix</keyword>
<evidence type="ECO:0000256" key="4">
    <source>
        <dbReference type="ARBA" id="ARBA00023136"/>
    </source>
</evidence>
<dbReference type="STRING" id="880724.Metig_0023"/>
<dbReference type="PANTHER" id="PTHR13325">
    <property type="entry name" value="PROTEASE M50 MEMBRANE-BOUND TRANSCRIPTION FACTOR SITE 2 PROTEASE"/>
    <property type="match status" value="1"/>
</dbReference>
<gene>
    <name evidence="7" type="ordered locus">Metig_0023</name>
</gene>
<evidence type="ECO:0000313" key="7">
    <source>
        <dbReference type="EMBL" id="AEF95585.1"/>
    </source>
</evidence>
<dbReference type="InterPro" id="IPR008915">
    <property type="entry name" value="Peptidase_M50"/>
</dbReference>
<dbReference type="InterPro" id="IPR001193">
    <property type="entry name" value="MBTPS2"/>
</dbReference>
<keyword evidence="4 5" id="KW-0472">Membrane</keyword>
<proteinExistence type="predicted"/>
<evidence type="ECO:0000256" key="2">
    <source>
        <dbReference type="ARBA" id="ARBA00022692"/>
    </source>
</evidence>
<sequence>MEITSRIILVIALLIWIFLYAIRDSINLKTYFGVFGILRTKVGMRTIEKLGNYEFWKKLAILSIPICVIIGFFTFSSLIDSTIKLLSGELPKEASKPIIFLFGSVIPWIPGIVGLIVGVTVHELAHGIVAYAFRQQIKSTGLLLLLGIPLGAFVELGEEFKNADKKIRGAIASAGPMANIIVFLAVVLITPQLYAIPTELTITKTYASPAMGVLKEGDVLYSINGEKINSLKDFYNMAKNLKPNEEITITVLRGNELKTFNLITSNEGKIGIVVEPSKNLAFVLNCCYWTYWMNLLLGFFNLLPALPLDGYYVWAAFPRVIRDLKLKIKSLETLVEHISNVLEMILNEKNLNTISILIWWIIFGSMIYSFI</sequence>
<dbReference type="RefSeq" id="WP_013798195.1">
    <property type="nucleotide sequence ID" value="NC_015562.1"/>
</dbReference>
<dbReference type="InterPro" id="IPR036034">
    <property type="entry name" value="PDZ_sf"/>
</dbReference>
<dbReference type="GO" id="GO:0005737">
    <property type="term" value="C:cytoplasm"/>
    <property type="evidence" value="ECO:0007669"/>
    <property type="project" value="TreeGrafter"/>
</dbReference>
<dbReference type="AlphaFoldDB" id="F6BE49"/>
<feature type="transmembrane region" description="Helical" evidence="5">
    <location>
        <begin position="6"/>
        <end position="22"/>
    </location>
</feature>